<protein>
    <submittedName>
        <fullName evidence="2">Uncharacterized protein</fullName>
    </submittedName>
</protein>
<proteinExistence type="predicted"/>
<evidence type="ECO:0000256" key="1">
    <source>
        <dbReference type="SAM" id="MobiDB-lite"/>
    </source>
</evidence>
<sequence>MFSRLCVKRAAKSCRTTEIEERAKRRRRIYPNSGFYERELEKHQNRDDGYSPD</sequence>
<feature type="compositionally biased region" description="Basic and acidic residues" evidence="1">
    <location>
        <begin position="36"/>
        <end position="53"/>
    </location>
</feature>
<dbReference type="EMBL" id="NNAY01000100">
    <property type="protein sequence ID" value="OXU30984.1"/>
    <property type="molecule type" value="Genomic_DNA"/>
</dbReference>
<gene>
    <name evidence="2" type="ORF">TSAR_009749</name>
</gene>
<dbReference type="Proteomes" id="UP000215335">
    <property type="component" value="Unassembled WGS sequence"/>
</dbReference>
<evidence type="ECO:0000313" key="3">
    <source>
        <dbReference type="Proteomes" id="UP000215335"/>
    </source>
</evidence>
<organism evidence="2 3">
    <name type="scientific">Trichomalopsis sarcophagae</name>
    <dbReference type="NCBI Taxonomy" id="543379"/>
    <lineage>
        <taxon>Eukaryota</taxon>
        <taxon>Metazoa</taxon>
        <taxon>Ecdysozoa</taxon>
        <taxon>Arthropoda</taxon>
        <taxon>Hexapoda</taxon>
        <taxon>Insecta</taxon>
        <taxon>Pterygota</taxon>
        <taxon>Neoptera</taxon>
        <taxon>Endopterygota</taxon>
        <taxon>Hymenoptera</taxon>
        <taxon>Apocrita</taxon>
        <taxon>Proctotrupomorpha</taxon>
        <taxon>Chalcidoidea</taxon>
        <taxon>Pteromalidae</taxon>
        <taxon>Pteromalinae</taxon>
        <taxon>Trichomalopsis</taxon>
    </lineage>
</organism>
<reference evidence="2 3" key="1">
    <citation type="journal article" date="2017" name="Curr. Biol.">
        <title>The Evolution of Venom by Co-option of Single-Copy Genes.</title>
        <authorList>
            <person name="Martinson E.O."/>
            <person name="Mrinalini"/>
            <person name="Kelkar Y.D."/>
            <person name="Chang C.H."/>
            <person name="Werren J.H."/>
        </authorList>
    </citation>
    <scope>NUCLEOTIDE SEQUENCE [LARGE SCALE GENOMIC DNA]</scope>
    <source>
        <strain evidence="2 3">Alberta</strain>
        <tissue evidence="2">Whole body</tissue>
    </source>
</reference>
<accession>A0A232FJS6</accession>
<keyword evidence="3" id="KW-1185">Reference proteome</keyword>
<evidence type="ECO:0000313" key="2">
    <source>
        <dbReference type="EMBL" id="OXU30984.1"/>
    </source>
</evidence>
<name>A0A232FJS6_9HYME</name>
<feature type="region of interest" description="Disordered" evidence="1">
    <location>
        <begin position="33"/>
        <end position="53"/>
    </location>
</feature>
<comment type="caution">
    <text evidence="2">The sequence shown here is derived from an EMBL/GenBank/DDBJ whole genome shotgun (WGS) entry which is preliminary data.</text>
</comment>
<dbReference type="AlphaFoldDB" id="A0A232FJS6"/>